<comment type="subcellular location">
    <subcellularLocation>
        <location evidence="1">Endomembrane system</location>
        <topology evidence="1">Multi-pass membrane protein</topology>
    </subcellularLocation>
</comment>
<evidence type="ECO:0008006" key="11">
    <source>
        <dbReference type="Google" id="ProtNLM"/>
    </source>
</evidence>
<dbReference type="PANTHER" id="PTHR10778:SF4">
    <property type="entry name" value="NUCLEOTIDE SUGAR TRANSPORTER SLC35B4"/>
    <property type="match status" value="1"/>
</dbReference>
<keyword evidence="4" id="KW-0762">Sugar transport</keyword>
<feature type="transmembrane region" description="Helical" evidence="8">
    <location>
        <begin position="158"/>
        <end position="181"/>
    </location>
</feature>
<dbReference type="AlphaFoldDB" id="A0ABD0XTC3"/>
<evidence type="ECO:0000313" key="10">
    <source>
        <dbReference type="Proteomes" id="UP001558652"/>
    </source>
</evidence>
<keyword evidence="3" id="KW-0813">Transport</keyword>
<dbReference type="Pfam" id="PF08449">
    <property type="entry name" value="UAA"/>
    <property type="match status" value="1"/>
</dbReference>
<evidence type="ECO:0000256" key="3">
    <source>
        <dbReference type="ARBA" id="ARBA00022448"/>
    </source>
</evidence>
<reference evidence="9 10" key="1">
    <citation type="submission" date="2024-07" db="EMBL/GenBank/DDBJ databases">
        <title>Chromosome-level genome assembly of the water stick insect Ranatra chinensis (Heteroptera: Nepidae).</title>
        <authorList>
            <person name="Liu X."/>
        </authorList>
    </citation>
    <scope>NUCLEOTIDE SEQUENCE [LARGE SCALE GENOMIC DNA]</scope>
    <source>
        <strain evidence="9">Cailab_2021Rc</strain>
        <tissue evidence="9">Muscle</tissue>
    </source>
</reference>
<feature type="transmembrane region" description="Helical" evidence="8">
    <location>
        <begin position="7"/>
        <end position="25"/>
    </location>
</feature>
<keyword evidence="5 8" id="KW-0812">Transmembrane</keyword>
<feature type="transmembrane region" description="Helical" evidence="8">
    <location>
        <begin position="297"/>
        <end position="318"/>
    </location>
</feature>
<feature type="transmembrane region" description="Helical" evidence="8">
    <location>
        <begin position="121"/>
        <end position="138"/>
    </location>
</feature>
<keyword evidence="10" id="KW-1185">Reference proteome</keyword>
<evidence type="ECO:0000256" key="8">
    <source>
        <dbReference type="SAM" id="Phobius"/>
    </source>
</evidence>
<feature type="transmembrane region" description="Helical" evidence="8">
    <location>
        <begin position="95"/>
        <end position="112"/>
    </location>
</feature>
<dbReference type="EMBL" id="JBFDAA010000022">
    <property type="protein sequence ID" value="KAL1110431.1"/>
    <property type="molecule type" value="Genomic_DNA"/>
</dbReference>
<evidence type="ECO:0000256" key="1">
    <source>
        <dbReference type="ARBA" id="ARBA00004127"/>
    </source>
</evidence>
<comment type="similarity">
    <text evidence="2">Belongs to the nucleotide-sugar transporter family. SLC35B subfamily.</text>
</comment>
<evidence type="ECO:0000313" key="9">
    <source>
        <dbReference type="EMBL" id="KAL1110431.1"/>
    </source>
</evidence>
<accession>A0ABD0XTC3</accession>
<feature type="transmembrane region" description="Helical" evidence="8">
    <location>
        <begin position="270"/>
        <end position="291"/>
    </location>
</feature>
<feature type="transmembrane region" description="Helical" evidence="8">
    <location>
        <begin position="243"/>
        <end position="263"/>
    </location>
</feature>
<dbReference type="Proteomes" id="UP001558652">
    <property type="component" value="Unassembled WGS sequence"/>
</dbReference>
<dbReference type="InterPro" id="IPR013657">
    <property type="entry name" value="SCL35B1-4/HUT1"/>
</dbReference>
<evidence type="ECO:0000256" key="2">
    <source>
        <dbReference type="ARBA" id="ARBA00010694"/>
    </source>
</evidence>
<evidence type="ECO:0000256" key="7">
    <source>
        <dbReference type="ARBA" id="ARBA00023136"/>
    </source>
</evidence>
<dbReference type="GO" id="GO:0012505">
    <property type="term" value="C:endomembrane system"/>
    <property type="evidence" value="ECO:0007669"/>
    <property type="project" value="UniProtKB-SubCell"/>
</dbReference>
<feature type="transmembrane region" description="Helical" evidence="8">
    <location>
        <begin position="63"/>
        <end position="83"/>
    </location>
</feature>
<keyword evidence="7 8" id="KW-0472">Membrane</keyword>
<feature type="transmembrane region" description="Helical" evidence="8">
    <location>
        <begin position="31"/>
        <end position="51"/>
    </location>
</feature>
<sequence>MGEAIGIAGVFIGCCLNAVFLELLVKGDPGCGNLVTFSQFFFIALEGFIFTRRFGTKRRYIPLRSYAVVVAMFFICNLCNNYAFDFNIAMPLHMIFRSGSLVANMVMGIIILKRTYPVSKFVSVAFITCGVIICTIMSGQDIKKESIGISLQSNEDSLFWWFLGISLLIFALFVSARLGIYQEVLFTTYGKHPYEALYFTHLLPLPFFLLISKNLLEHFYIILESPTFSIDLLGLQLSIPLMFIYLVGNVLTQYLCISSVYYLTTETSSFTVTLVLTLRKFASLLFSIFYFQNTFTLFHWIGTICVFVGTLTFTEIHLKLHKIYYDSKMKQS</sequence>
<evidence type="ECO:0000256" key="6">
    <source>
        <dbReference type="ARBA" id="ARBA00022989"/>
    </source>
</evidence>
<proteinExistence type="inferred from homology"/>
<evidence type="ECO:0000256" key="5">
    <source>
        <dbReference type="ARBA" id="ARBA00022692"/>
    </source>
</evidence>
<protein>
    <recommendedName>
        <fullName evidence="11">UDP-xylose and UDP-N-acetylglucosamine transporter</fullName>
    </recommendedName>
</protein>
<gene>
    <name evidence="9" type="ORF">AAG570_007962</name>
</gene>
<organism evidence="9 10">
    <name type="scientific">Ranatra chinensis</name>
    <dbReference type="NCBI Taxonomy" id="642074"/>
    <lineage>
        <taxon>Eukaryota</taxon>
        <taxon>Metazoa</taxon>
        <taxon>Ecdysozoa</taxon>
        <taxon>Arthropoda</taxon>
        <taxon>Hexapoda</taxon>
        <taxon>Insecta</taxon>
        <taxon>Pterygota</taxon>
        <taxon>Neoptera</taxon>
        <taxon>Paraneoptera</taxon>
        <taxon>Hemiptera</taxon>
        <taxon>Heteroptera</taxon>
        <taxon>Panheteroptera</taxon>
        <taxon>Nepomorpha</taxon>
        <taxon>Nepidae</taxon>
        <taxon>Ranatrinae</taxon>
        <taxon>Ranatra</taxon>
    </lineage>
</organism>
<dbReference type="PANTHER" id="PTHR10778">
    <property type="entry name" value="SOLUTE CARRIER FAMILY 35 MEMBER B"/>
    <property type="match status" value="1"/>
</dbReference>
<keyword evidence="6 8" id="KW-1133">Transmembrane helix</keyword>
<comment type="caution">
    <text evidence="9">The sequence shown here is derived from an EMBL/GenBank/DDBJ whole genome shotgun (WGS) entry which is preliminary data.</text>
</comment>
<evidence type="ECO:0000256" key="4">
    <source>
        <dbReference type="ARBA" id="ARBA00022597"/>
    </source>
</evidence>
<name>A0ABD0XTC3_9HEMI</name>